<sequence length="81" mass="9418">MIRTSRVGHHSRDTKPSSMIIDISTLPRQLSTWIDLQAKTEALYRIEWMNGTYHSYTFQIAISIFIQNTCPAITTLERFLT</sequence>
<dbReference type="EMBL" id="KB644409">
    <property type="protein sequence ID" value="EPS26601.1"/>
    <property type="molecule type" value="Genomic_DNA"/>
</dbReference>
<dbReference type="HOGENOM" id="CLU_2574609_0_0_1"/>
<protein>
    <submittedName>
        <fullName evidence="1">Uncharacterized protein</fullName>
    </submittedName>
</protein>
<organism evidence="1 2">
    <name type="scientific">Penicillium oxalicum (strain 114-2 / CGMCC 5302)</name>
    <name type="common">Penicillium decumbens</name>
    <dbReference type="NCBI Taxonomy" id="933388"/>
    <lineage>
        <taxon>Eukaryota</taxon>
        <taxon>Fungi</taxon>
        <taxon>Dikarya</taxon>
        <taxon>Ascomycota</taxon>
        <taxon>Pezizomycotina</taxon>
        <taxon>Eurotiomycetes</taxon>
        <taxon>Eurotiomycetidae</taxon>
        <taxon>Eurotiales</taxon>
        <taxon>Aspergillaceae</taxon>
        <taxon>Penicillium</taxon>
    </lineage>
</organism>
<dbReference type="Proteomes" id="UP000019376">
    <property type="component" value="Unassembled WGS sequence"/>
</dbReference>
<proteinExistence type="predicted"/>
<dbReference type="AlphaFoldDB" id="S7ZD41"/>
<evidence type="ECO:0000313" key="2">
    <source>
        <dbReference type="Proteomes" id="UP000019376"/>
    </source>
</evidence>
<keyword evidence="2" id="KW-1185">Reference proteome</keyword>
<reference evidence="1 2" key="1">
    <citation type="journal article" date="2013" name="PLoS ONE">
        <title>Genomic and secretomic analyses reveal unique features of the lignocellulolytic enzyme system of Penicillium decumbens.</title>
        <authorList>
            <person name="Liu G."/>
            <person name="Zhang L."/>
            <person name="Wei X."/>
            <person name="Zou G."/>
            <person name="Qin Y."/>
            <person name="Ma L."/>
            <person name="Li J."/>
            <person name="Zheng H."/>
            <person name="Wang S."/>
            <person name="Wang C."/>
            <person name="Xun L."/>
            <person name="Zhao G.-P."/>
            <person name="Zhou Z."/>
            <person name="Qu Y."/>
        </authorList>
    </citation>
    <scope>NUCLEOTIDE SEQUENCE [LARGE SCALE GENOMIC DNA]</scope>
    <source>
        <strain evidence="2">114-2 / CGMCC 5302</strain>
    </source>
</reference>
<name>S7ZD41_PENO1</name>
<gene>
    <name evidence="1" type="ORF">PDE_01538</name>
</gene>
<evidence type="ECO:0000313" key="1">
    <source>
        <dbReference type="EMBL" id="EPS26601.1"/>
    </source>
</evidence>
<accession>S7ZD41</accession>